<name>A0A7G1IGE7_MYCKA</name>
<feature type="compositionally biased region" description="Polar residues" evidence="1">
    <location>
        <begin position="43"/>
        <end position="53"/>
    </location>
</feature>
<evidence type="ECO:0000256" key="1">
    <source>
        <dbReference type="SAM" id="MobiDB-lite"/>
    </source>
</evidence>
<organism evidence="2 3">
    <name type="scientific">Mycobacterium kansasii</name>
    <dbReference type="NCBI Taxonomy" id="1768"/>
    <lineage>
        <taxon>Bacteria</taxon>
        <taxon>Bacillati</taxon>
        <taxon>Actinomycetota</taxon>
        <taxon>Actinomycetes</taxon>
        <taxon>Mycobacteriales</taxon>
        <taxon>Mycobacteriaceae</taxon>
        <taxon>Mycobacterium</taxon>
    </lineage>
</organism>
<protein>
    <submittedName>
        <fullName evidence="2">Uncharacterized protein</fullName>
    </submittedName>
</protein>
<feature type="region of interest" description="Disordered" evidence="1">
    <location>
        <begin position="43"/>
        <end position="70"/>
    </location>
</feature>
<dbReference type="EMBL" id="AP023343">
    <property type="protein sequence ID" value="BCI90041.1"/>
    <property type="molecule type" value="Genomic_DNA"/>
</dbReference>
<reference evidence="2 3" key="1">
    <citation type="submission" date="2020-07" db="EMBL/GenBank/DDBJ databases">
        <title>Mycobacterium kansasii (former subtype) with zoonotic potential isolated from diseased indoor pet cat, Japan.</title>
        <authorList>
            <person name="Fukano H."/>
            <person name="Terazono T."/>
            <person name="Hoshino Y."/>
        </authorList>
    </citation>
    <scope>NUCLEOTIDE SEQUENCE [LARGE SCALE GENOMIC DNA]</scope>
    <source>
        <strain evidence="2 3">Kuro-I</strain>
    </source>
</reference>
<keyword evidence="3" id="KW-1185">Reference proteome</keyword>
<sequence>MPNAFTIAATPKPVVSATAPTPSGVTNPTTVLCSGRAWISDCTSSHSLTNPAPNGSPEAPNAAMPKKTVV</sequence>
<dbReference type="Proteomes" id="UP000516380">
    <property type="component" value="Chromosome"/>
</dbReference>
<feature type="region of interest" description="Disordered" evidence="1">
    <location>
        <begin position="1"/>
        <end position="22"/>
    </location>
</feature>
<proteinExistence type="predicted"/>
<dbReference type="AlphaFoldDB" id="A0A7G1IGE7"/>
<gene>
    <name evidence="2" type="ORF">NIIDMKKI_52470</name>
</gene>
<evidence type="ECO:0000313" key="2">
    <source>
        <dbReference type="EMBL" id="BCI90041.1"/>
    </source>
</evidence>
<accession>A0A7G1IGE7</accession>
<evidence type="ECO:0000313" key="3">
    <source>
        <dbReference type="Proteomes" id="UP000516380"/>
    </source>
</evidence>